<proteinExistence type="predicted"/>
<gene>
    <name evidence="2" type="ORF">PVAP13_5KG192014</name>
</gene>
<feature type="compositionally biased region" description="Low complexity" evidence="1">
    <location>
        <begin position="17"/>
        <end position="28"/>
    </location>
</feature>
<protein>
    <submittedName>
        <fullName evidence="2">Uncharacterized protein</fullName>
    </submittedName>
</protein>
<feature type="compositionally biased region" description="Pro residues" evidence="1">
    <location>
        <begin position="29"/>
        <end position="51"/>
    </location>
</feature>
<feature type="region of interest" description="Disordered" evidence="1">
    <location>
        <begin position="1"/>
        <end position="139"/>
    </location>
</feature>
<evidence type="ECO:0000256" key="1">
    <source>
        <dbReference type="SAM" id="MobiDB-lite"/>
    </source>
</evidence>
<feature type="compositionally biased region" description="Low complexity" evidence="1">
    <location>
        <begin position="124"/>
        <end position="139"/>
    </location>
</feature>
<evidence type="ECO:0000313" key="3">
    <source>
        <dbReference type="Proteomes" id="UP000823388"/>
    </source>
</evidence>
<dbReference type="AlphaFoldDB" id="A0A8T0SJK7"/>
<dbReference type="Proteomes" id="UP000823388">
    <property type="component" value="Chromosome 5K"/>
</dbReference>
<reference evidence="2" key="1">
    <citation type="submission" date="2020-05" db="EMBL/GenBank/DDBJ databases">
        <title>WGS assembly of Panicum virgatum.</title>
        <authorList>
            <person name="Lovell J.T."/>
            <person name="Jenkins J."/>
            <person name="Shu S."/>
            <person name="Juenger T.E."/>
            <person name="Schmutz J."/>
        </authorList>
    </citation>
    <scope>NUCLEOTIDE SEQUENCE</scope>
    <source>
        <strain evidence="2">AP13</strain>
    </source>
</reference>
<evidence type="ECO:0000313" key="2">
    <source>
        <dbReference type="EMBL" id="KAG2597208.1"/>
    </source>
</evidence>
<feature type="compositionally biased region" description="Basic and acidic residues" evidence="1">
    <location>
        <begin position="95"/>
        <end position="120"/>
    </location>
</feature>
<organism evidence="2 3">
    <name type="scientific">Panicum virgatum</name>
    <name type="common">Blackwell switchgrass</name>
    <dbReference type="NCBI Taxonomy" id="38727"/>
    <lineage>
        <taxon>Eukaryota</taxon>
        <taxon>Viridiplantae</taxon>
        <taxon>Streptophyta</taxon>
        <taxon>Embryophyta</taxon>
        <taxon>Tracheophyta</taxon>
        <taxon>Spermatophyta</taxon>
        <taxon>Magnoliopsida</taxon>
        <taxon>Liliopsida</taxon>
        <taxon>Poales</taxon>
        <taxon>Poaceae</taxon>
        <taxon>PACMAD clade</taxon>
        <taxon>Panicoideae</taxon>
        <taxon>Panicodae</taxon>
        <taxon>Paniceae</taxon>
        <taxon>Panicinae</taxon>
        <taxon>Panicum</taxon>
        <taxon>Panicum sect. Hiantes</taxon>
    </lineage>
</organism>
<feature type="compositionally biased region" description="Basic and acidic residues" evidence="1">
    <location>
        <begin position="1"/>
        <end position="12"/>
    </location>
</feature>
<accession>A0A8T0SJK7</accession>
<name>A0A8T0SJK7_PANVG</name>
<keyword evidence="3" id="KW-1185">Reference proteome</keyword>
<comment type="caution">
    <text evidence="2">The sequence shown here is derived from an EMBL/GenBank/DDBJ whole genome shotgun (WGS) entry which is preliminary data.</text>
</comment>
<dbReference type="EMBL" id="CM029045">
    <property type="protein sequence ID" value="KAG2597208.1"/>
    <property type="molecule type" value="Genomic_DNA"/>
</dbReference>
<sequence>MPGDGRSDDQTLKRSTRSATRSTSRTPSATPPPSRSPAWPATPMPAAPTPPAQRRARSPAACPCLRNSVPVEAQAGQELERRRRRGGRGAAVQEPELRRGDREVVRGRGEEGDMGLEARRWSRRSSPSLWSGRSSLSST</sequence>